<evidence type="ECO:0000313" key="2">
    <source>
        <dbReference type="EMBL" id="APX23824.1"/>
    </source>
</evidence>
<proteinExistence type="predicted"/>
<evidence type="ECO:0000313" key="3">
    <source>
        <dbReference type="Proteomes" id="UP000186559"/>
    </source>
</evidence>
<evidence type="ECO:0000256" key="1">
    <source>
        <dbReference type="SAM" id="MobiDB-lite"/>
    </source>
</evidence>
<accession>A0A1U7D6N4</accession>
<feature type="region of interest" description="Disordered" evidence="1">
    <location>
        <begin position="1"/>
        <end position="51"/>
    </location>
</feature>
<gene>
    <name evidence="2" type="ORF">Ga0080559_TMP3028</name>
</gene>
<sequence>MFPVLEKGLHQSGYPPASQSIPVRPGMRSHSDGMWPSSPGSSCRDRLRGRSTVSEVLLW</sequence>
<keyword evidence="3" id="KW-1185">Reference proteome</keyword>
<organism evidence="2 3">
    <name type="scientific">Salipiger profundus</name>
    <dbReference type="NCBI Taxonomy" id="1229727"/>
    <lineage>
        <taxon>Bacteria</taxon>
        <taxon>Pseudomonadati</taxon>
        <taxon>Pseudomonadota</taxon>
        <taxon>Alphaproteobacteria</taxon>
        <taxon>Rhodobacterales</taxon>
        <taxon>Roseobacteraceae</taxon>
        <taxon>Salipiger</taxon>
    </lineage>
</organism>
<dbReference type="KEGG" id="tpro:Ga0080559_TMP3028"/>
<dbReference type="AlphaFoldDB" id="A0A1U7D6N4"/>
<name>A0A1U7D6N4_9RHOB</name>
<dbReference type="EMBL" id="CP014796">
    <property type="protein sequence ID" value="APX23824.1"/>
    <property type="molecule type" value="Genomic_DNA"/>
</dbReference>
<reference evidence="2 3" key="1">
    <citation type="submission" date="2016-03" db="EMBL/GenBank/DDBJ databases">
        <title>Deep-sea bacteria in the southern Pacific.</title>
        <authorList>
            <person name="Tang K."/>
        </authorList>
    </citation>
    <scope>NUCLEOTIDE SEQUENCE [LARGE SCALE GENOMIC DNA]</scope>
    <source>
        <strain evidence="2 3">JLT2016</strain>
    </source>
</reference>
<protein>
    <submittedName>
        <fullName evidence="2">Uncharacterized protein</fullName>
    </submittedName>
</protein>
<dbReference type="STRING" id="1229727.Ga0080559_TMP3028"/>
<dbReference type="Proteomes" id="UP000186559">
    <property type="component" value="Chromosome"/>
</dbReference>